<evidence type="ECO:0000256" key="1">
    <source>
        <dbReference type="SAM" id="MobiDB-lite"/>
    </source>
</evidence>
<feature type="non-terminal residue" evidence="3">
    <location>
        <position position="304"/>
    </location>
</feature>
<sequence length="304" mass="34268">MYLHRLKQGSSFLRSVETYFASSGCSQLKSTALSSPFAAARRFTTTNDDTEGVPESTDLRPDSHQAESPASSGTSQENRVLVDEGVTVGELHLPRHGSGPTNNLDALAVEFEQYLDSGDVYETSAPIYDIPSFLGDDSFIHTAYAEQMQAIFEEHPEIRSLYEEEEDEPPYPGARPILRWTQHGILPSTVFPGNNEPHPLNKKAECVVHMKELQDELALSDDAVKYIIAICGPRYNATTGELRLVSERYREREDNRRHIVEQLFMLADEGERVFPNPSKEDDLRRHRERCREEGERLGQQLGGS</sequence>
<dbReference type="PANTHER" id="PTHR13490">
    <property type="entry name" value="MITOCHONDRIAL 28S RIBOSOMAL PROTEIN S28"/>
    <property type="match status" value="1"/>
</dbReference>
<dbReference type="InterPro" id="IPR019349">
    <property type="entry name" value="Ribosomal_mS35_mit"/>
</dbReference>
<name>A0A061QWA9_9CHLO</name>
<dbReference type="Pfam" id="PF10213">
    <property type="entry name" value="MRP-S28"/>
    <property type="match status" value="1"/>
</dbReference>
<feature type="compositionally biased region" description="Basic and acidic residues" evidence="1">
    <location>
        <begin position="278"/>
        <end position="296"/>
    </location>
</feature>
<evidence type="ECO:0000313" key="3">
    <source>
        <dbReference type="EMBL" id="JAC63998.1"/>
    </source>
</evidence>
<dbReference type="AlphaFoldDB" id="A0A061QWA9"/>
<evidence type="ECO:0000259" key="2">
    <source>
        <dbReference type="Pfam" id="PF10213"/>
    </source>
</evidence>
<dbReference type="GO" id="GO:0032543">
    <property type="term" value="P:mitochondrial translation"/>
    <property type="evidence" value="ECO:0007669"/>
    <property type="project" value="InterPro"/>
</dbReference>
<feature type="region of interest" description="Disordered" evidence="1">
    <location>
        <begin position="273"/>
        <end position="304"/>
    </location>
</feature>
<dbReference type="GO" id="GO:0005763">
    <property type="term" value="C:mitochondrial small ribosomal subunit"/>
    <property type="evidence" value="ECO:0007669"/>
    <property type="project" value="TreeGrafter"/>
</dbReference>
<accession>A0A061QWA9</accession>
<organism evidence="3">
    <name type="scientific">Tetraselmis sp. GSL018</name>
    <dbReference type="NCBI Taxonomy" id="582737"/>
    <lineage>
        <taxon>Eukaryota</taxon>
        <taxon>Viridiplantae</taxon>
        <taxon>Chlorophyta</taxon>
        <taxon>core chlorophytes</taxon>
        <taxon>Chlorodendrophyceae</taxon>
        <taxon>Chlorodendrales</taxon>
        <taxon>Chlorodendraceae</taxon>
        <taxon>Tetraselmis</taxon>
    </lineage>
</organism>
<gene>
    <name evidence="3" type="ORF">TSPGSL018_19272</name>
</gene>
<dbReference type="PANTHER" id="PTHR13490:SF0">
    <property type="entry name" value="SMALL RIBOSOMAL SUBUNIT PROTEIN MS35"/>
    <property type="match status" value="1"/>
</dbReference>
<feature type="region of interest" description="Disordered" evidence="1">
    <location>
        <begin position="43"/>
        <end position="80"/>
    </location>
</feature>
<feature type="compositionally biased region" description="Polar residues" evidence="1">
    <location>
        <begin position="66"/>
        <end position="78"/>
    </location>
</feature>
<dbReference type="EMBL" id="GBEZ01022859">
    <property type="protein sequence ID" value="JAC63998.1"/>
    <property type="molecule type" value="Transcribed_RNA"/>
</dbReference>
<dbReference type="GO" id="GO:0003735">
    <property type="term" value="F:structural constituent of ribosome"/>
    <property type="evidence" value="ECO:0007669"/>
    <property type="project" value="InterPro"/>
</dbReference>
<dbReference type="InterPro" id="IPR039848">
    <property type="entry name" value="Ribosomal_mS35_mt"/>
</dbReference>
<protein>
    <recommendedName>
        <fullName evidence="2">Small ribosomal subunit protein mS35 mitochondrial conserved domain-containing protein</fullName>
    </recommendedName>
</protein>
<proteinExistence type="predicted"/>
<feature type="domain" description="Small ribosomal subunit protein mS35 mitochondrial conserved" evidence="2">
    <location>
        <begin position="196"/>
        <end position="272"/>
    </location>
</feature>
<reference evidence="3" key="1">
    <citation type="submission" date="2014-05" db="EMBL/GenBank/DDBJ databases">
        <title>The transcriptome of the halophilic microalga Tetraselmis sp. GSL018 isolated from the Great Salt Lake, Utah.</title>
        <authorList>
            <person name="Jinkerson R.E."/>
            <person name="D'Adamo S."/>
            <person name="Posewitz M.C."/>
        </authorList>
    </citation>
    <scope>NUCLEOTIDE SEQUENCE</scope>
    <source>
        <strain evidence="3">GSL018</strain>
    </source>
</reference>